<evidence type="ECO:0000313" key="1">
    <source>
        <dbReference type="EMBL" id="ORY29403.1"/>
    </source>
</evidence>
<dbReference type="OrthoDB" id="10608411at2759"/>
<dbReference type="EMBL" id="MCOG01000180">
    <property type="protein sequence ID" value="ORY29403.1"/>
    <property type="molecule type" value="Genomic_DNA"/>
</dbReference>
<proteinExistence type="predicted"/>
<dbReference type="AlphaFoldDB" id="A0A1Y2B3K6"/>
<sequence length="454" mass="48631">MELIISSLTSCGNISNFNAEACGTATTANSSKYCIHSDKKIYEVKTGTDCSQLGTPLSDAGVYAFEDANDGNGGTAVTLGAAGSVTTAKNLVLYQCVSGIFTQTYGHIIVGSSDNKYCTITAEAGQTNSCSSTDPTTLGASVSKLVTDSTKLFTNDNSKKVVATSAENYYILDVSFDGEDYCVDKCGEVFNRKTGLCKADTTGEDCDSYYNCSKGVCQLSNTNANPRQSSDECIPAADTQCDKGYYLVKGGEIIKDTTTTGATLWFCPGGKDCQDKTGLLGFFNNKGQAEQYIECTVEGCKGTTVTGTSCDSTAEGQAVTTGTFYNSGGLKLCIYDSGDESLTVTAGNYFVSIKTSLLGLKALTDHFIAVNVDADGNLTVLKETIRYRYTLFGENKIHLREDAKTETSTNQICDAGVTPFEYILDQWTSSSTIDSDKADYYVTETFYQREREAK</sequence>
<dbReference type="Proteomes" id="UP000193920">
    <property type="component" value="Unassembled WGS sequence"/>
</dbReference>
<protein>
    <submittedName>
        <fullName evidence="1">Uncharacterized protein</fullName>
    </submittedName>
</protein>
<reference evidence="1 2" key="1">
    <citation type="submission" date="2016-08" db="EMBL/GenBank/DDBJ databases">
        <title>A Parts List for Fungal Cellulosomes Revealed by Comparative Genomics.</title>
        <authorList>
            <consortium name="DOE Joint Genome Institute"/>
            <person name="Haitjema C.H."/>
            <person name="Gilmore S.P."/>
            <person name="Henske J.K."/>
            <person name="Solomon K.V."/>
            <person name="De Groot R."/>
            <person name="Kuo A."/>
            <person name="Mondo S.J."/>
            <person name="Salamov A.A."/>
            <person name="Labutti K."/>
            <person name="Zhao Z."/>
            <person name="Chiniquy J."/>
            <person name="Barry K."/>
            <person name="Brewer H.M."/>
            <person name="Purvine S.O."/>
            <person name="Wright A.T."/>
            <person name="Boxma B."/>
            <person name="Van Alen T."/>
            <person name="Hackstein J.H."/>
            <person name="Baker S.E."/>
            <person name="Grigoriev I.V."/>
            <person name="O'Malley M.A."/>
        </authorList>
    </citation>
    <scope>NUCLEOTIDE SEQUENCE [LARGE SCALE GENOMIC DNA]</scope>
    <source>
        <strain evidence="1 2">G1</strain>
    </source>
</reference>
<comment type="caution">
    <text evidence="1">The sequence shown here is derived from an EMBL/GenBank/DDBJ whole genome shotgun (WGS) entry which is preliminary data.</text>
</comment>
<gene>
    <name evidence="1" type="ORF">LY90DRAFT_512893</name>
</gene>
<keyword evidence="2" id="KW-1185">Reference proteome</keyword>
<accession>A0A1Y2B3K6</accession>
<name>A0A1Y2B3K6_9FUNG</name>
<evidence type="ECO:0000313" key="2">
    <source>
        <dbReference type="Proteomes" id="UP000193920"/>
    </source>
</evidence>
<organism evidence="1 2">
    <name type="scientific">Neocallimastix californiae</name>
    <dbReference type="NCBI Taxonomy" id="1754190"/>
    <lineage>
        <taxon>Eukaryota</taxon>
        <taxon>Fungi</taxon>
        <taxon>Fungi incertae sedis</taxon>
        <taxon>Chytridiomycota</taxon>
        <taxon>Chytridiomycota incertae sedis</taxon>
        <taxon>Neocallimastigomycetes</taxon>
        <taxon>Neocallimastigales</taxon>
        <taxon>Neocallimastigaceae</taxon>
        <taxon>Neocallimastix</taxon>
    </lineage>
</organism>